<evidence type="ECO:0000313" key="3">
    <source>
        <dbReference type="Proteomes" id="UP000811545"/>
    </source>
</evidence>
<dbReference type="InterPro" id="IPR011017">
    <property type="entry name" value="TRASH_dom"/>
</dbReference>
<gene>
    <name evidence="2" type="primary">actP</name>
    <name evidence="2" type="ORF">DDT42_00868</name>
</gene>
<evidence type="ECO:0000259" key="1">
    <source>
        <dbReference type="SMART" id="SM00746"/>
    </source>
</evidence>
<dbReference type="GO" id="GO:0016491">
    <property type="term" value="F:oxidoreductase activity"/>
    <property type="evidence" value="ECO:0007669"/>
    <property type="project" value="InterPro"/>
</dbReference>
<name>A0A9E2F124_PSYF1</name>
<reference evidence="2 3" key="1">
    <citation type="journal article" date="2021" name="bioRxiv">
        <title>Unique metabolic strategies in Hadean analogues reveal hints for primordial physiology.</title>
        <authorList>
            <person name="Nobu M.K."/>
            <person name="Nakai R."/>
            <person name="Tamazawa S."/>
            <person name="Mori H."/>
            <person name="Toyoda A."/>
            <person name="Ijiri A."/>
            <person name="Suzuki S."/>
            <person name="Kurokawa K."/>
            <person name="Kamagata Y."/>
            <person name="Tamaki H."/>
        </authorList>
    </citation>
    <scope>NUCLEOTIDE SEQUENCE [LARGE SCALE GENOMIC DNA]</scope>
    <source>
        <strain evidence="2">BS525</strain>
    </source>
</reference>
<dbReference type="AlphaFoldDB" id="A0A9E2F124"/>
<comment type="caution">
    <text evidence="2">The sequence shown here is derived from an EMBL/GenBank/DDBJ whole genome shotgun (WGS) entry which is preliminary data.</text>
</comment>
<dbReference type="InterPro" id="IPR009078">
    <property type="entry name" value="Ferritin-like_SF"/>
</dbReference>
<dbReference type="Proteomes" id="UP000811545">
    <property type="component" value="Unassembled WGS sequence"/>
</dbReference>
<dbReference type="EMBL" id="QLTW01000039">
    <property type="protein sequence ID" value="MBT9145004.1"/>
    <property type="molecule type" value="Genomic_DNA"/>
</dbReference>
<feature type="domain" description="TRASH" evidence="1">
    <location>
        <begin position="4"/>
        <end position="42"/>
    </location>
</feature>
<accession>A0A9E2F124</accession>
<dbReference type="SMART" id="SM00746">
    <property type="entry name" value="TRASH"/>
    <property type="match status" value="1"/>
</dbReference>
<dbReference type="SUPFAM" id="SSF47240">
    <property type="entry name" value="Ferritin-like"/>
    <property type="match status" value="1"/>
</dbReference>
<dbReference type="InterPro" id="IPR007029">
    <property type="entry name" value="YHS_dom"/>
</dbReference>
<sequence>MEKDIVCGMMVKPEEAPAKLDYQDKTYYFCDEDCKVAFDKEPEKYLKKKRGCGCS</sequence>
<protein>
    <submittedName>
        <fullName evidence="2">Copper-transporting P-type ATPase</fullName>
    </submittedName>
</protein>
<dbReference type="InterPro" id="IPR012348">
    <property type="entry name" value="RNR-like"/>
</dbReference>
<organism evidence="2 3">
    <name type="scientific">Psychracetigena formicireducens</name>
    <dbReference type="NCBI Taxonomy" id="2986056"/>
    <lineage>
        <taxon>Bacteria</taxon>
        <taxon>Bacillati</taxon>
        <taxon>Candidatus Lithacetigenota</taxon>
        <taxon>Candidatus Psychracetigena</taxon>
    </lineage>
</organism>
<proteinExistence type="predicted"/>
<evidence type="ECO:0000313" key="2">
    <source>
        <dbReference type="EMBL" id="MBT9145004.1"/>
    </source>
</evidence>
<dbReference type="Pfam" id="PF04945">
    <property type="entry name" value="YHS"/>
    <property type="match status" value="1"/>
</dbReference>
<dbReference type="Gene3D" id="1.10.620.20">
    <property type="entry name" value="Ribonucleotide Reductase, subunit A"/>
    <property type="match status" value="1"/>
</dbReference>